<comment type="caution">
    <text evidence="2">The sequence shown here is derived from an EMBL/GenBank/DDBJ whole genome shotgun (WGS) entry which is preliminary data.</text>
</comment>
<dbReference type="Gene3D" id="1.10.510.10">
    <property type="entry name" value="Transferase(Phosphotransferase) domain 1"/>
    <property type="match status" value="1"/>
</dbReference>
<dbReference type="InterPro" id="IPR001245">
    <property type="entry name" value="Ser-Thr/Tyr_kinase_cat_dom"/>
</dbReference>
<dbReference type="GO" id="GO:0004714">
    <property type="term" value="F:transmembrane receptor protein tyrosine kinase activity"/>
    <property type="evidence" value="ECO:0007669"/>
    <property type="project" value="TreeGrafter"/>
</dbReference>
<keyword evidence="2" id="KW-0418">Kinase</keyword>
<keyword evidence="2" id="KW-0808">Transferase</keyword>
<dbReference type="Proteomes" id="UP000232688">
    <property type="component" value="Unassembled WGS sequence"/>
</dbReference>
<evidence type="ECO:0000313" key="2">
    <source>
        <dbReference type="EMBL" id="PKC62012.1"/>
    </source>
</evidence>
<reference evidence="2 3" key="2">
    <citation type="submission" date="2017-10" db="EMBL/GenBank/DDBJ databases">
        <title>Genome analyses suggest a sexual origin of heterokaryosis in a supposedly ancient asexual fungus.</title>
        <authorList>
            <person name="Corradi N."/>
            <person name="Sedzielewska K."/>
            <person name="Noel J."/>
            <person name="Charron P."/>
            <person name="Farinelli L."/>
            <person name="Marton T."/>
            <person name="Kruger M."/>
            <person name="Pelin A."/>
            <person name="Brachmann A."/>
            <person name="Corradi N."/>
        </authorList>
    </citation>
    <scope>NUCLEOTIDE SEQUENCE [LARGE SCALE GENOMIC DNA]</scope>
    <source>
        <strain evidence="2 3">A1</strain>
    </source>
</reference>
<dbReference type="InterPro" id="IPR050122">
    <property type="entry name" value="RTK"/>
</dbReference>
<dbReference type="GO" id="GO:0005524">
    <property type="term" value="F:ATP binding"/>
    <property type="evidence" value="ECO:0007669"/>
    <property type="project" value="InterPro"/>
</dbReference>
<feature type="domain" description="Protein kinase" evidence="1">
    <location>
        <begin position="1"/>
        <end position="152"/>
    </location>
</feature>
<dbReference type="VEuPathDB" id="FungiDB:RhiirA1_465706"/>
<reference evidence="2 3" key="1">
    <citation type="submission" date="2017-10" db="EMBL/GenBank/DDBJ databases">
        <title>Extensive intraspecific genome diversity in a model arbuscular mycorrhizal fungus.</title>
        <authorList>
            <person name="Chen E.C.H."/>
            <person name="Morin E."/>
            <person name="Baudet D."/>
            <person name="Noel J."/>
            <person name="Ndikumana S."/>
            <person name="Charron P."/>
            <person name="St-Onge C."/>
            <person name="Giorgi J."/>
            <person name="Grigoriev I.V."/>
            <person name="Roux C."/>
            <person name="Martin F.M."/>
            <person name="Corradi N."/>
        </authorList>
    </citation>
    <scope>NUCLEOTIDE SEQUENCE [LARGE SCALE GENOMIC DNA]</scope>
    <source>
        <strain evidence="2 3">A1</strain>
    </source>
</reference>
<name>A0A2N0RFC6_9GLOM</name>
<dbReference type="InterPro" id="IPR011009">
    <property type="entry name" value="Kinase-like_dom_sf"/>
</dbReference>
<dbReference type="GO" id="GO:0007169">
    <property type="term" value="P:cell surface receptor protein tyrosine kinase signaling pathway"/>
    <property type="evidence" value="ECO:0007669"/>
    <property type="project" value="TreeGrafter"/>
</dbReference>
<gene>
    <name evidence="2" type="ORF">RhiirA1_465706</name>
</gene>
<dbReference type="PANTHER" id="PTHR24416:SF611">
    <property type="entry name" value="TYROSINE-PROTEIN KINASE TRANSMEMBRANE RECEPTOR ROR"/>
    <property type="match status" value="1"/>
</dbReference>
<dbReference type="GO" id="GO:0005886">
    <property type="term" value="C:plasma membrane"/>
    <property type="evidence" value="ECO:0007669"/>
    <property type="project" value="TreeGrafter"/>
</dbReference>
<organism evidence="2 3">
    <name type="scientific">Rhizophagus irregularis</name>
    <dbReference type="NCBI Taxonomy" id="588596"/>
    <lineage>
        <taxon>Eukaryota</taxon>
        <taxon>Fungi</taxon>
        <taxon>Fungi incertae sedis</taxon>
        <taxon>Mucoromycota</taxon>
        <taxon>Glomeromycotina</taxon>
        <taxon>Glomeromycetes</taxon>
        <taxon>Glomerales</taxon>
        <taxon>Glomeraceae</taxon>
        <taxon>Rhizophagus</taxon>
    </lineage>
</organism>
<dbReference type="EMBL" id="LLXH01000910">
    <property type="protein sequence ID" value="PKC62012.1"/>
    <property type="molecule type" value="Genomic_DNA"/>
</dbReference>
<dbReference type="AlphaFoldDB" id="A0A2N0RFC6"/>
<dbReference type="Pfam" id="PF07714">
    <property type="entry name" value="PK_Tyr_Ser-Thr"/>
    <property type="match status" value="1"/>
</dbReference>
<dbReference type="GO" id="GO:0043235">
    <property type="term" value="C:receptor complex"/>
    <property type="evidence" value="ECO:0007669"/>
    <property type="project" value="TreeGrafter"/>
</dbReference>
<sequence length="152" mass="17920">MSNTTELNMTDNSNEWINWIEESIAKKQIKYYDYNHFNNIQELKLQSEIDFHENIIRFYGITTVMEYANNGTLRNYLNGCFENLTWNDKLNLAFQLANAILFLHDEGIVHRDLHSNNVLVHKDTIKLADFGLSKRIEESSNIQSKLFGMKKR</sequence>
<accession>A0A2N0RFC6</accession>
<dbReference type="SUPFAM" id="SSF56112">
    <property type="entry name" value="Protein kinase-like (PK-like)"/>
    <property type="match status" value="1"/>
</dbReference>
<evidence type="ECO:0000259" key="1">
    <source>
        <dbReference type="PROSITE" id="PS50011"/>
    </source>
</evidence>
<evidence type="ECO:0000313" key="3">
    <source>
        <dbReference type="Proteomes" id="UP000232688"/>
    </source>
</evidence>
<protein>
    <submittedName>
        <fullName evidence="2">Kinase-like protein</fullName>
    </submittedName>
</protein>
<dbReference type="PROSITE" id="PS50011">
    <property type="entry name" value="PROTEIN_KINASE_DOM"/>
    <property type="match status" value="1"/>
</dbReference>
<dbReference type="PANTHER" id="PTHR24416">
    <property type="entry name" value="TYROSINE-PROTEIN KINASE RECEPTOR"/>
    <property type="match status" value="1"/>
</dbReference>
<proteinExistence type="predicted"/>
<dbReference type="InterPro" id="IPR000719">
    <property type="entry name" value="Prot_kinase_dom"/>
</dbReference>
<dbReference type="VEuPathDB" id="FungiDB:FUN_010134"/>